<sequence length="482" mass="51863">MFHANCPACGAPVELKSAAAVMTVCSFCKSTLLRDGQTLSDIGKMSAVLEDYARVQIGTTGRYKAKAFTVVGRIQLRYDAGFWNEWYVLFDDGTDGWLAEASGQVTMTLAHGTPANAVAFETLRPGQLYNADGKPFTLSDVREADCTGGQGELPFRVGAGWHARVADGRCEDAFMTLDYSDGTAPTLYLGEATTLDALKCQLLRTDAEIMEAAGRVPGKLTNLDCPQCGTSVPFSPGVTGHVLCPGCGAAIDASTPRGDIIARARSVPKVVTTLELGDKALIDGLQWQVIGVMRRAVVNGEGEWFEYLLYTPKRGFMWMVETDDGWFRANVLALWPTQPDSRKALHGGTQFIRDEDYDARVTYAAGAFNWRVQTGDQTHVVEYKAGQESLAAESDAHELTWSKSTPVSAAQIKAWFGKVVAEPAKASSSNIMTVAVVACVLLGLLNLVPFFMAPGAVFSITFFAALLLIVPAWLVAKIGGGE</sequence>
<proteinExistence type="predicted"/>
<dbReference type="InterPro" id="IPR025235">
    <property type="entry name" value="DUF4178"/>
</dbReference>
<dbReference type="Pfam" id="PF13785">
    <property type="entry name" value="DUF4178"/>
    <property type="match status" value="2"/>
</dbReference>
<reference evidence="3" key="2">
    <citation type="journal article" date="2023" name="Front. Microbiol.">
        <title>Ralstonia chuxiongensis sp. nov., Ralstonia mojiangensis sp. nov., and Ralstonia soli sp. nov., isolated from tobacco fields, are three novel species in the family Burkholderiaceae.</title>
        <authorList>
            <person name="Lu C.H."/>
            <person name="Zhang Y.Y."/>
            <person name="Jiang N."/>
            <person name="Chen W."/>
            <person name="Shao X."/>
            <person name="Zhao Z.M."/>
            <person name="Lu W.L."/>
            <person name="Hu X."/>
            <person name="Xi Y.X."/>
            <person name="Zou S.Y."/>
            <person name="Wei Q.J."/>
            <person name="Lin Z.L."/>
            <person name="Gong L."/>
            <person name="Gai X.T."/>
            <person name="Zhang L.Q."/>
            <person name="Li J.Y."/>
            <person name="Jin Y."/>
            <person name="Xia Z.Y."/>
        </authorList>
    </citation>
    <scope>NUCLEOTIDE SEQUENCE</scope>
    <source>
        <strain evidence="3">21MJYT02-11</strain>
    </source>
</reference>
<keyword evidence="1" id="KW-1133">Transmembrane helix</keyword>
<evidence type="ECO:0000313" key="4">
    <source>
        <dbReference type="Proteomes" id="UP001162811"/>
    </source>
</evidence>
<keyword evidence="4" id="KW-1185">Reference proteome</keyword>
<organism evidence="3 4">
    <name type="scientific">Ralstonia soli</name>
    <dbReference type="NCBI Taxonomy" id="2953896"/>
    <lineage>
        <taxon>Bacteria</taxon>
        <taxon>Pseudomonadati</taxon>
        <taxon>Pseudomonadota</taxon>
        <taxon>Betaproteobacteria</taxon>
        <taxon>Burkholderiales</taxon>
        <taxon>Burkholderiaceae</taxon>
        <taxon>Ralstonia</taxon>
    </lineage>
</organism>
<evidence type="ECO:0000256" key="1">
    <source>
        <dbReference type="SAM" id="Phobius"/>
    </source>
</evidence>
<gene>
    <name evidence="3" type="ORF">NG900_14965</name>
</gene>
<keyword evidence="1" id="KW-0812">Transmembrane</keyword>
<feature type="transmembrane region" description="Helical" evidence="1">
    <location>
        <begin position="457"/>
        <end position="476"/>
    </location>
</feature>
<feature type="domain" description="DUF4178" evidence="2">
    <location>
        <begin position="276"/>
        <end position="408"/>
    </location>
</feature>
<dbReference type="Proteomes" id="UP001162811">
    <property type="component" value="Unassembled WGS sequence"/>
</dbReference>
<feature type="transmembrane region" description="Helical" evidence="1">
    <location>
        <begin position="431"/>
        <end position="451"/>
    </location>
</feature>
<evidence type="ECO:0000259" key="2">
    <source>
        <dbReference type="Pfam" id="PF13785"/>
    </source>
</evidence>
<name>A0ABT1AMG4_9RALS</name>
<evidence type="ECO:0000313" key="3">
    <source>
        <dbReference type="EMBL" id="MCO5399496.1"/>
    </source>
</evidence>
<reference evidence="3" key="1">
    <citation type="submission" date="2022-06" db="EMBL/GenBank/DDBJ databases">
        <authorList>
            <person name="Lu C.-H."/>
        </authorList>
    </citation>
    <scope>NUCLEOTIDE SEQUENCE</scope>
    <source>
        <strain evidence="3">21MJYT02-11</strain>
    </source>
</reference>
<dbReference type="EMBL" id="JAMXHT010000005">
    <property type="protein sequence ID" value="MCO5399496.1"/>
    <property type="molecule type" value="Genomic_DNA"/>
</dbReference>
<comment type="caution">
    <text evidence="3">The sequence shown here is derived from an EMBL/GenBank/DDBJ whole genome shotgun (WGS) entry which is preliminary data.</text>
</comment>
<accession>A0ABT1AMG4</accession>
<protein>
    <submittedName>
        <fullName evidence="3">DUF4178 domain-containing protein</fullName>
    </submittedName>
</protein>
<keyword evidence="1" id="KW-0472">Membrane</keyword>
<feature type="domain" description="DUF4178" evidence="2">
    <location>
        <begin position="56"/>
        <end position="192"/>
    </location>
</feature>
<dbReference type="RefSeq" id="WP_252681730.1">
    <property type="nucleotide sequence ID" value="NZ_JAMXHT010000005.1"/>
</dbReference>